<keyword evidence="1" id="KW-0812">Transmembrane</keyword>
<dbReference type="PATRIC" id="fig|1114856.3.peg.1796"/>
<evidence type="ECO:0000313" key="3">
    <source>
        <dbReference type="Proteomes" id="UP000011599"/>
    </source>
</evidence>
<accession>L9VXD4</accession>
<sequence>MSDLVLALLVGLFVIQIPMAVLVYIDARRLGLENPEQYDLGIILPAAGFLVFAYYVSKRGMLARRAAESDDGRPSETERA</sequence>
<name>L9VXD4_9EURY</name>
<proteinExistence type="predicted"/>
<comment type="caution">
    <text evidence="2">The sequence shown here is derived from an EMBL/GenBank/DDBJ whole genome shotgun (WGS) entry which is preliminary data.</text>
</comment>
<reference evidence="2 3" key="1">
    <citation type="journal article" date="2014" name="PLoS Genet.">
        <title>Phylogenetically driven sequencing of extremely halophilic archaea reveals strategies for static and dynamic osmo-response.</title>
        <authorList>
            <person name="Becker E.A."/>
            <person name="Seitzer P.M."/>
            <person name="Tritt A."/>
            <person name="Larsen D."/>
            <person name="Krusor M."/>
            <person name="Yao A.I."/>
            <person name="Wu D."/>
            <person name="Madern D."/>
            <person name="Eisen J.A."/>
            <person name="Darling A.E."/>
            <person name="Facciotti M.T."/>
        </authorList>
    </citation>
    <scope>NUCLEOTIDE SEQUENCE [LARGE SCALE GENOMIC DNA]</scope>
    <source>
        <strain evidence="2 3">GA33</strain>
    </source>
</reference>
<keyword evidence="1" id="KW-0472">Membrane</keyword>
<dbReference type="eggNOG" id="arCOG08126">
    <property type="taxonomic scope" value="Archaea"/>
</dbReference>
<dbReference type="RefSeq" id="WP_006089537.1">
    <property type="nucleotide sequence ID" value="NZ_AOHW01000026.1"/>
</dbReference>
<organism evidence="2 3">
    <name type="scientific">Natronorubrum tibetense GA33</name>
    <dbReference type="NCBI Taxonomy" id="1114856"/>
    <lineage>
        <taxon>Archaea</taxon>
        <taxon>Methanobacteriati</taxon>
        <taxon>Methanobacteriota</taxon>
        <taxon>Stenosarchaea group</taxon>
        <taxon>Halobacteria</taxon>
        <taxon>Halobacteriales</taxon>
        <taxon>Natrialbaceae</taxon>
        <taxon>Natronorubrum</taxon>
    </lineage>
</organism>
<gene>
    <name evidence="2" type="ORF">C496_08591</name>
</gene>
<dbReference type="AlphaFoldDB" id="L9VXD4"/>
<protein>
    <submittedName>
        <fullName evidence="2">Uncharacterized protein</fullName>
    </submittedName>
</protein>
<evidence type="ECO:0000256" key="1">
    <source>
        <dbReference type="SAM" id="Phobius"/>
    </source>
</evidence>
<keyword evidence="3" id="KW-1185">Reference proteome</keyword>
<keyword evidence="1" id="KW-1133">Transmembrane helix</keyword>
<dbReference type="Proteomes" id="UP000011599">
    <property type="component" value="Unassembled WGS sequence"/>
</dbReference>
<dbReference type="EMBL" id="AOHW01000026">
    <property type="protein sequence ID" value="ELY41839.1"/>
    <property type="molecule type" value="Genomic_DNA"/>
</dbReference>
<dbReference type="STRING" id="1114856.GCA_000383975_02142"/>
<dbReference type="OrthoDB" id="342897at2157"/>
<evidence type="ECO:0000313" key="2">
    <source>
        <dbReference type="EMBL" id="ELY41839.1"/>
    </source>
</evidence>
<feature type="transmembrane region" description="Helical" evidence="1">
    <location>
        <begin position="38"/>
        <end position="56"/>
    </location>
</feature>